<keyword evidence="1" id="KW-0472">Membrane</keyword>
<organism evidence="2 3">
    <name type="scientific">Moraxella bovis</name>
    <dbReference type="NCBI Taxonomy" id="476"/>
    <lineage>
        <taxon>Bacteria</taxon>
        <taxon>Pseudomonadati</taxon>
        <taxon>Pseudomonadota</taxon>
        <taxon>Gammaproteobacteria</taxon>
        <taxon>Moraxellales</taxon>
        <taxon>Moraxellaceae</taxon>
        <taxon>Moraxella</taxon>
    </lineage>
</organism>
<dbReference type="Proteomes" id="UP001163632">
    <property type="component" value="Chromosome"/>
</dbReference>
<reference evidence="2" key="1">
    <citation type="journal article" date="2022" name="BMC Microbiol.">
        <title>Whole genome sequencing of Moraxella bovis strains from North America reveals two genotypes with different genetic determinants.</title>
        <authorList>
            <person name="Wynn E.L."/>
            <person name="Hille M.M."/>
            <person name="Loy J.D."/>
            <person name="Schuller G."/>
            <person name="Kuhn K.L."/>
            <person name="Dickey A.M."/>
            <person name="Bono J.L."/>
            <person name="Clawson M.L."/>
        </authorList>
    </citation>
    <scope>NUCLEOTIDE SEQUENCE</scope>
    <source>
        <strain evidence="2">SAM102599</strain>
    </source>
</reference>
<protein>
    <submittedName>
        <fullName evidence="2">Uncharacterized protein</fullName>
    </submittedName>
</protein>
<evidence type="ECO:0000256" key="1">
    <source>
        <dbReference type="SAM" id="Phobius"/>
    </source>
</evidence>
<feature type="transmembrane region" description="Helical" evidence="1">
    <location>
        <begin position="31"/>
        <end position="50"/>
    </location>
</feature>
<evidence type="ECO:0000313" key="2">
    <source>
        <dbReference type="EMBL" id="UZA04313.1"/>
    </source>
</evidence>
<accession>A0ABY6MA35</accession>
<evidence type="ECO:0000313" key="3">
    <source>
        <dbReference type="Proteomes" id="UP001163632"/>
    </source>
</evidence>
<keyword evidence="1" id="KW-0812">Transmembrane</keyword>
<dbReference type="RefSeq" id="WP_264676250.1">
    <property type="nucleotide sequence ID" value="NZ_CP087765.1"/>
</dbReference>
<keyword evidence="1" id="KW-1133">Transmembrane helix</keyword>
<keyword evidence="3" id="KW-1185">Reference proteome</keyword>
<gene>
    <name evidence="2" type="ORF">LP092_06130</name>
</gene>
<name>A0ABY6MA35_MORBO</name>
<dbReference type="EMBL" id="CP087830">
    <property type="protein sequence ID" value="UZA04313.1"/>
    <property type="molecule type" value="Genomic_DNA"/>
</dbReference>
<proteinExistence type="predicted"/>
<sequence length="58" mass="6520">MMSAIQNKWHYHTLPCLPAIFSKSTDQNRNLPLLASFYLLTLAVIGMVTLDKCAILIV</sequence>